<feature type="region of interest" description="Disordered" evidence="3">
    <location>
        <begin position="201"/>
        <end position="235"/>
    </location>
</feature>
<feature type="coiled-coil region" evidence="2">
    <location>
        <begin position="637"/>
        <end position="681"/>
    </location>
</feature>
<sequence>MNESYAAADPAAPVDDGTESIGDAPSISEEIAGSSLEVRSHDPETPMVETVLSEEGYQVSASPPICQETSPNFFEEVSSSGHTDVELDPEIHAPVIHDTITSCPPDSDLLGAVPFGIATESAFQFSEESVLDEPTEDDIADIFPGQHVPVQESPAPEPERKITSSPEPFREISSSPDVPVSPIPEISDSSAVPVLDIHADVHPAPETPPLAPPSETDTGFGSTIESPAPDSLYPETIGSVETEEEATFEKEDIELPEKIPDVIREPVDTSAEDDGLRLRHVQPTILLKRSSDEEEEEEEEFNLPARKEEKRGFSLNQLIVGALVLLCVGSFFFSVNFSSDLYMHSTEKGALENENTKLKEQLSDLPGLKEELQTLRARVAELTKLTEDLPQQLPDSGPPSTGESSPEGTEKHWDKKEELKRQKTLLEESRKRLEGMKKQGLRESLVEMQKRLSKQVDQLGKREEWKRKHQEHKGEKKERGRKKEHDSRWKKDEDKRGKEWKHGKDKQKDHLKKYKEEWDHKRDERRQERERRQKEKPWKAKPSKHHHHHHHEQVDFWKHQEEKLRRNRRPAEGCHGTSNCADAEGLVPVKLVEFQDLLEVYLNKLDGVPQESKESLSRLTAQFFSGGVFAHDRMLFSEFAEDVADILEDLADGLEDKQHDNDSLEEEMEEFEKEALLQFAAPLA</sequence>
<accession>A0A8C2JQJ4</accession>
<keyword evidence="4" id="KW-1133">Transmembrane helix</keyword>
<evidence type="ECO:0000256" key="2">
    <source>
        <dbReference type="SAM" id="Coils"/>
    </source>
</evidence>
<proteinExistence type="predicted"/>
<feature type="compositionally biased region" description="Low complexity" evidence="3">
    <location>
        <begin position="1"/>
        <end position="15"/>
    </location>
</feature>
<feature type="compositionally biased region" description="Basic residues" evidence="3">
    <location>
        <begin position="539"/>
        <end position="551"/>
    </location>
</feature>
<feature type="compositionally biased region" description="Basic and acidic residues" evidence="3">
    <location>
        <begin position="408"/>
        <end position="437"/>
    </location>
</feature>
<feature type="compositionally biased region" description="Polar residues" evidence="3">
    <location>
        <begin position="67"/>
        <end position="82"/>
    </location>
</feature>
<protein>
    <submittedName>
        <fullName evidence="5">Pre-B-cell leukemia transcription factor-interacting protein 1-like</fullName>
    </submittedName>
</protein>
<feature type="compositionally biased region" description="Low complexity" evidence="3">
    <location>
        <begin position="398"/>
        <end position="407"/>
    </location>
</feature>
<feature type="region of interest" description="Disordered" evidence="3">
    <location>
        <begin position="139"/>
        <end position="187"/>
    </location>
</feature>
<dbReference type="Proteomes" id="UP000694701">
    <property type="component" value="Unplaced"/>
</dbReference>
<reference evidence="5" key="1">
    <citation type="submission" date="2025-08" db="UniProtKB">
        <authorList>
            <consortium name="Ensembl"/>
        </authorList>
    </citation>
    <scope>IDENTIFICATION</scope>
</reference>
<feature type="compositionally biased region" description="Basic and acidic residues" evidence="3">
    <location>
        <begin position="459"/>
        <end position="538"/>
    </location>
</feature>
<feature type="compositionally biased region" description="Low complexity" evidence="3">
    <location>
        <begin position="171"/>
        <end position="187"/>
    </location>
</feature>
<feature type="region of interest" description="Disordered" evidence="3">
    <location>
        <begin position="385"/>
        <end position="437"/>
    </location>
</feature>
<keyword evidence="1 2" id="KW-0175">Coiled coil</keyword>
<feature type="region of interest" description="Disordered" evidence="3">
    <location>
        <begin position="58"/>
        <end position="83"/>
    </location>
</feature>
<evidence type="ECO:0000313" key="6">
    <source>
        <dbReference type="Proteomes" id="UP000694701"/>
    </source>
</evidence>
<feature type="coiled-coil region" evidence="2">
    <location>
        <begin position="351"/>
        <end position="385"/>
    </location>
</feature>
<dbReference type="PANTHER" id="PTHR28638">
    <property type="entry name" value="CELL CYCLE PROGRESSION PROTEIN 1"/>
    <property type="match status" value="1"/>
</dbReference>
<evidence type="ECO:0000256" key="3">
    <source>
        <dbReference type="SAM" id="MobiDB-lite"/>
    </source>
</evidence>
<keyword evidence="4" id="KW-0472">Membrane</keyword>
<evidence type="ECO:0000313" key="5">
    <source>
        <dbReference type="Ensembl" id="ENSCCRP00020098175.1"/>
    </source>
</evidence>
<feature type="transmembrane region" description="Helical" evidence="4">
    <location>
        <begin position="315"/>
        <end position="335"/>
    </location>
</feature>
<dbReference type="PANTHER" id="PTHR28638:SF1">
    <property type="entry name" value="PRE-B-CELL LEUKEMIA TRANSCRIPTION FACTOR-INTERACTING PROTEIN 1"/>
    <property type="match status" value="1"/>
</dbReference>
<feature type="region of interest" description="Disordered" evidence="3">
    <location>
        <begin position="1"/>
        <end position="44"/>
    </location>
</feature>
<organism evidence="5 6">
    <name type="scientific">Cyprinus carpio</name>
    <name type="common">Common carp</name>
    <dbReference type="NCBI Taxonomy" id="7962"/>
    <lineage>
        <taxon>Eukaryota</taxon>
        <taxon>Metazoa</taxon>
        <taxon>Chordata</taxon>
        <taxon>Craniata</taxon>
        <taxon>Vertebrata</taxon>
        <taxon>Euteleostomi</taxon>
        <taxon>Actinopterygii</taxon>
        <taxon>Neopterygii</taxon>
        <taxon>Teleostei</taxon>
        <taxon>Ostariophysi</taxon>
        <taxon>Cypriniformes</taxon>
        <taxon>Cyprinidae</taxon>
        <taxon>Cyprininae</taxon>
        <taxon>Cyprinus</taxon>
    </lineage>
</organism>
<dbReference type="AlphaFoldDB" id="A0A8C2JQJ4"/>
<feature type="region of interest" description="Disordered" evidence="3">
    <location>
        <begin position="454"/>
        <end position="560"/>
    </location>
</feature>
<dbReference type="GO" id="GO:0016020">
    <property type="term" value="C:membrane"/>
    <property type="evidence" value="ECO:0007669"/>
    <property type="project" value="TreeGrafter"/>
</dbReference>
<name>A0A8C2JQJ4_CYPCA</name>
<evidence type="ECO:0000256" key="4">
    <source>
        <dbReference type="SAM" id="Phobius"/>
    </source>
</evidence>
<keyword evidence="4" id="KW-0812">Transmembrane</keyword>
<dbReference type="InterPro" id="IPR051990">
    <property type="entry name" value="CCPG1/PBIP1"/>
</dbReference>
<dbReference type="Ensembl" id="ENSCCRT00020107353.1">
    <property type="protein sequence ID" value="ENSCCRP00020098175.1"/>
    <property type="gene ID" value="ENSCCRG00020045178.1"/>
</dbReference>
<evidence type="ECO:0000256" key="1">
    <source>
        <dbReference type="ARBA" id="ARBA00023054"/>
    </source>
</evidence>